<gene>
    <name evidence="1" type="ORF">FPQ14_12425</name>
</gene>
<sequence>MISASLIIAIGAQNLFVLKQG</sequence>
<dbReference type="Proteomes" id="UP000319138">
    <property type="component" value="Unassembled WGS sequence"/>
</dbReference>
<evidence type="ECO:0000313" key="2">
    <source>
        <dbReference type="Proteomes" id="UP000319138"/>
    </source>
</evidence>
<accession>A0A556RE88</accession>
<comment type="caution">
    <text evidence="1">The sequence shown here is derived from an EMBL/GenBank/DDBJ whole genome shotgun (WGS) entry which is preliminary data.</text>
</comment>
<organism evidence="1 2">
    <name type="scientific">Gilliamella apicola</name>
    <dbReference type="NCBI Taxonomy" id="1196095"/>
    <lineage>
        <taxon>Bacteria</taxon>
        <taxon>Pseudomonadati</taxon>
        <taxon>Pseudomonadota</taxon>
        <taxon>Gammaproteobacteria</taxon>
        <taxon>Orbales</taxon>
        <taxon>Orbaceae</taxon>
        <taxon>Gilliamella</taxon>
    </lineage>
</organism>
<feature type="non-terminal residue" evidence="1">
    <location>
        <position position="21"/>
    </location>
</feature>
<proteinExistence type="predicted"/>
<protein>
    <submittedName>
        <fullName evidence="1">Amino acid transporter</fullName>
    </submittedName>
</protein>
<dbReference type="AlphaFoldDB" id="A0A556RE88"/>
<name>A0A556RE88_9GAMM</name>
<evidence type="ECO:0000313" key="1">
    <source>
        <dbReference type="EMBL" id="TSJ87196.1"/>
    </source>
</evidence>
<dbReference type="EMBL" id="VMHL01000018">
    <property type="protein sequence ID" value="TSJ87196.1"/>
    <property type="molecule type" value="Genomic_DNA"/>
</dbReference>
<reference evidence="1 2" key="1">
    <citation type="submission" date="2019-07" db="EMBL/GenBank/DDBJ databases">
        <title>Gilliamella genomes.</title>
        <authorList>
            <person name="Zheng H."/>
        </authorList>
    </citation>
    <scope>NUCLEOTIDE SEQUENCE [LARGE SCALE GENOMIC DNA]</scope>
    <source>
        <strain evidence="1 2">W8131</strain>
    </source>
</reference>